<feature type="compositionally biased region" description="Basic and acidic residues" evidence="1">
    <location>
        <begin position="27"/>
        <end position="45"/>
    </location>
</feature>
<organism evidence="2 3">
    <name type="scientific">Panicum hallii var. hallii</name>
    <dbReference type="NCBI Taxonomy" id="1504633"/>
    <lineage>
        <taxon>Eukaryota</taxon>
        <taxon>Viridiplantae</taxon>
        <taxon>Streptophyta</taxon>
        <taxon>Embryophyta</taxon>
        <taxon>Tracheophyta</taxon>
        <taxon>Spermatophyta</taxon>
        <taxon>Magnoliopsida</taxon>
        <taxon>Liliopsida</taxon>
        <taxon>Poales</taxon>
        <taxon>Poaceae</taxon>
        <taxon>PACMAD clade</taxon>
        <taxon>Panicoideae</taxon>
        <taxon>Panicodae</taxon>
        <taxon>Paniceae</taxon>
        <taxon>Panicinae</taxon>
        <taxon>Panicum</taxon>
        <taxon>Panicum sect. Panicum</taxon>
    </lineage>
</organism>
<keyword evidence="3" id="KW-1185">Reference proteome</keyword>
<proteinExistence type="predicted"/>
<feature type="compositionally biased region" description="Gly residues" evidence="1">
    <location>
        <begin position="95"/>
        <end position="106"/>
    </location>
</feature>
<protein>
    <submittedName>
        <fullName evidence="2">Uncharacterized protein</fullName>
    </submittedName>
</protein>
<feature type="region of interest" description="Disordered" evidence="1">
    <location>
        <begin position="1"/>
        <end position="45"/>
    </location>
</feature>
<evidence type="ECO:0000256" key="1">
    <source>
        <dbReference type="SAM" id="MobiDB-lite"/>
    </source>
</evidence>
<sequence length="146" mass="16001">MRRRSGRPPLLHPAFLSCSPPTATRGRGGESDVQRRVDAAGRPARRVEHSIELAIAIRNSGRKPVSVRSIPAHGVKEKKKQGFASGEKHWVMGRGPAGRGRSGGAGRARERGGRRPVHGRHAGLPSRWARHGSSDGIRKRIRRRAR</sequence>
<reference evidence="2 3" key="1">
    <citation type="submission" date="2018-04" db="EMBL/GenBank/DDBJ databases">
        <title>WGS assembly of Panicum hallii var. hallii HAL2.</title>
        <authorList>
            <person name="Lovell J."/>
            <person name="Jenkins J."/>
            <person name="Lowry D."/>
            <person name="Mamidi S."/>
            <person name="Sreedasyam A."/>
            <person name="Weng X."/>
            <person name="Barry K."/>
            <person name="Bonette J."/>
            <person name="Campitelli B."/>
            <person name="Daum C."/>
            <person name="Gordon S."/>
            <person name="Gould B."/>
            <person name="Lipzen A."/>
            <person name="MacQueen A."/>
            <person name="Palacio-Mejia J."/>
            <person name="Plott C."/>
            <person name="Shakirov E."/>
            <person name="Shu S."/>
            <person name="Yoshinaga Y."/>
            <person name="Zane M."/>
            <person name="Rokhsar D."/>
            <person name="Grimwood J."/>
            <person name="Schmutz J."/>
            <person name="Juenger T."/>
        </authorList>
    </citation>
    <scope>NUCLEOTIDE SEQUENCE [LARGE SCALE GENOMIC DNA]</scope>
    <source>
        <strain evidence="3">cv. HAL2</strain>
    </source>
</reference>
<accession>A0A2T7DEC5</accession>
<dbReference type="PROSITE" id="PS51257">
    <property type="entry name" value="PROKAR_LIPOPROTEIN"/>
    <property type="match status" value="1"/>
</dbReference>
<name>A0A2T7DEC5_9POAL</name>
<evidence type="ECO:0000313" key="2">
    <source>
        <dbReference type="EMBL" id="PUZ53956.1"/>
    </source>
</evidence>
<dbReference type="AlphaFoldDB" id="A0A2T7DEC5"/>
<feature type="region of interest" description="Disordered" evidence="1">
    <location>
        <begin position="73"/>
        <end position="146"/>
    </location>
</feature>
<dbReference type="Proteomes" id="UP000244336">
    <property type="component" value="Chromosome 5"/>
</dbReference>
<dbReference type="EMBL" id="CM009753">
    <property type="protein sequence ID" value="PUZ53956.1"/>
    <property type="molecule type" value="Genomic_DNA"/>
</dbReference>
<dbReference type="Gramene" id="PUZ53956">
    <property type="protein sequence ID" value="PUZ53956"/>
    <property type="gene ID" value="GQ55_5G091800"/>
</dbReference>
<evidence type="ECO:0000313" key="3">
    <source>
        <dbReference type="Proteomes" id="UP000244336"/>
    </source>
</evidence>
<gene>
    <name evidence="2" type="ORF">GQ55_5G091800</name>
</gene>